<dbReference type="Proteomes" id="UP000629468">
    <property type="component" value="Unassembled WGS sequence"/>
</dbReference>
<feature type="domain" description="DUF4470" evidence="1">
    <location>
        <begin position="15"/>
        <end position="105"/>
    </location>
</feature>
<protein>
    <recommendedName>
        <fullName evidence="1">DUF4470 domain-containing protein</fullName>
    </recommendedName>
</protein>
<evidence type="ECO:0000313" key="3">
    <source>
        <dbReference type="Proteomes" id="UP000629468"/>
    </source>
</evidence>
<accession>A0A8H7F2R7</accession>
<evidence type="ECO:0000259" key="1">
    <source>
        <dbReference type="Pfam" id="PF14737"/>
    </source>
</evidence>
<dbReference type="EMBL" id="JABXXO010000006">
    <property type="protein sequence ID" value="KAF7775688.1"/>
    <property type="molecule type" value="Genomic_DNA"/>
</dbReference>
<proteinExistence type="predicted"/>
<dbReference type="InterPro" id="IPR027974">
    <property type="entry name" value="DUF4470"/>
</dbReference>
<comment type="caution">
    <text evidence="2">The sequence shown here is derived from an EMBL/GenBank/DDBJ whole genome shotgun (WGS) entry which is preliminary data.</text>
</comment>
<dbReference type="AlphaFoldDB" id="A0A8H7F2R7"/>
<sequence length="1159" mass="129782">MSHPTFWPKKSFFYPIGNTPPVSLTDHLPPEGAATILLLGCGDPRHILYTITTDHGIPTRSMDFTCCDWEPAIIARNALLFTFMYDSVEDDRLLQYWSIFYDLFLDKRTASLLSKQCKKLVEYAADFSTWDNSPYGNFFKFATQDTLDEARRHWKSYEETIVLSNAKQKQLKQMFLSGMKQKAVAGADASAIPSAAPISFQFTSFKTYTKYWNTGITNPTVGSNTPTQINPTFLFSVSGRRFQLHYGTDLCSSFHLALTQAKHSFTDGPISTPAKTERAVWDACRAQFSRWAKALFQRVRAFNQPPELIIRLVVGDALAFCEGLQLCQTGDFTPTVYSSAWGGKKFLFNDTLLPTFFDVIDTSNLSDHLGLLNVLIAAVPLLQKSPRAILNTNSLLSYKDHPTKRSALEERALSDFPSLMLFLGITPICYSSGLTFRNGSEAAFFSEVIAGKMSGRHYERVSWRFSDYTHARWNGNMSQRNHEVRLEPKDLADKLLSVYLKMFESENIGSRFSRLAVGDVNLLSIQNPHYHRQSFVRFIKVIRSLDTMEVNWQKAISHFIDLVLASRELLVGSNNFQNLFAELHLWDVYSESNFFPGYVAREYQTKTGVFETWGTVPPVVCVVLKVPRSALKVLEDMDEDEVGHPILECETFCNMLWHNLHSSIRPIFGDIIDSSTNPGKKVIVEDDQGLAGNSPLIVSFFVPSWILAQGSNGTTVGLCIKSTGADSARFMSKLGLELRLYSTKVSDRNHVFICTERPDNEGELQKMVSINPPRPHENAGLGLTTISFGNTAGRELVCKRLDVTAPRAKEALMNKASVEVKQITPFCMKVIIGKLDRYSLFYPVAVDGSRSKTRIARKSSYIEVELPSRDSPFSQVTLQPFPVTQCSEASLGPICWNAPYMKIDNFPTVAISGDAKWVSTHLGMTLSHHERRLQQSDASNEEYGPMMNFKMSIGNAFLLHVRDKTKVHFLMDSAASEPFAIMFLSSIRFDLSSATVVGDAVIIIMEPSIKAFVAHCLRGTAFSTISVDVDEVCLWYQALPVFAERCRQWQHLPTCEYLQQERIPLSSERGKNPICSCGKGKNLGAFGENSRWKALVPHATRIALAPIFPVTYLEDVTEQGLKTALKSRDDTSTATPRSSNGCQNCVLFKGLSVGGLDDA</sequence>
<gene>
    <name evidence="2" type="ORF">Agabi119p4_4081</name>
</gene>
<name>A0A8H7F2R7_AGABI</name>
<reference evidence="2 3" key="1">
    <citation type="journal article" name="Sci. Rep.">
        <title>Telomere-to-telomere assembled and centromere annotated genomes of the two main subspecies of the button mushroom Agaricus bisporus reveal especially polymorphic chromosome ends.</title>
        <authorList>
            <person name="Sonnenberg A.S.M."/>
            <person name="Sedaghat-Telgerd N."/>
            <person name="Lavrijssen B."/>
            <person name="Ohm R.A."/>
            <person name="Hendrickx P.M."/>
            <person name="Scholtmeijer K."/>
            <person name="Baars J.J.P."/>
            <person name="van Peer A."/>
        </authorList>
    </citation>
    <scope>NUCLEOTIDE SEQUENCE [LARGE SCALE GENOMIC DNA]</scope>
    <source>
        <strain evidence="2 3">H119_p4</strain>
    </source>
</reference>
<evidence type="ECO:0000313" key="2">
    <source>
        <dbReference type="EMBL" id="KAF7775688.1"/>
    </source>
</evidence>
<organism evidence="2 3">
    <name type="scientific">Agaricus bisporus var. burnettii</name>
    <dbReference type="NCBI Taxonomy" id="192524"/>
    <lineage>
        <taxon>Eukaryota</taxon>
        <taxon>Fungi</taxon>
        <taxon>Dikarya</taxon>
        <taxon>Basidiomycota</taxon>
        <taxon>Agaricomycotina</taxon>
        <taxon>Agaricomycetes</taxon>
        <taxon>Agaricomycetidae</taxon>
        <taxon>Agaricales</taxon>
        <taxon>Agaricineae</taxon>
        <taxon>Agaricaceae</taxon>
        <taxon>Agaricus</taxon>
    </lineage>
</organism>
<dbReference type="Pfam" id="PF14737">
    <property type="entry name" value="DUF4470"/>
    <property type="match status" value="1"/>
</dbReference>